<dbReference type="AlphaFoldDB" id="A0A9D3Q6S6"/>
<keyword evidence="6" id="KW-1185">Reference proteome</keyword>
<comment type="function">
    <text evidence="1">Extremely potent competitive inhibitor of cAMP-dependent protein kinase activity, this protein interacts with the catalytic subunit of the enzyme after the cAMP-induced dissociation of its regulatory chains.</text>
</comment>
<dbReference type="Pfam" id="PF02827">
    <property type="entry name" value="PKI"/>
    <property type="match status" value="1"/>
</dbReference>
<proteinExistence type="inferred from homology"/>
<evidence type="ECO:0000256" key="3">
    <source>
        <dbReference type="ARBA" id="ARBA00023013"/>
    </source>
</evidence>
<dbReference type="EMBL" id="JAFDVH010000005">
    <property type="protein sequence ID" value="KAG7478378.1"/>
    <property type="molecule type" value="Genomic_DNA"/>
</dbReference>
<protein>
    <recommendedName>
        <fullName evidence="7">cAMP-dependent protein kinase inhibitor gamma</fullName>
    </recommendedName>
</protein>
<feature type="region of interest" description="Disordered" evidence="4">
    <location>
        <begin position="1"/>
        <end position="66"/>
    </location>
</feature>
<accession>A0A9D3Q6S6</accession>
<dbReference type="Proteomes" id="UP001046870">
    <property type="component" value="Chromosome 5"/>
</dbReference>
<comment type="similarity">
    <text evidence="2">Belongs to the PKI family.</text>
</comment>
<dbReference type="GO" id="GO:0004862">
    <property type="term" value="F:cAMP-dependent protein kinase inhibitor activity"/>
    <property type="evidence" value="ECO:0007669"/>
    <property type="project" value="InterPro"/>
</dbReference>
<dbReference type="OrthoDB" id="8556393at2759"/>
<organism evidence="5 6">
    <name type="scientific">Megalops atlanticus</name>
    <name type="common">Tarpon</name>
    <name type="synonym">Clupea gigantea</name>
    <dbReference type="NCBI Taxonomy" id="7932"/>
    <lineage>
        <taxon>Eukaryota</taxon>
        <taxon>Metazoa</taxon>
        <taxon>Chordata</taxon>
        <taxon>Craniata</taxon>
        <taxon>Vertebrata</taxon>
        <taxon>Euteleostomi</taxon>
        <taxon>Actinopterygii</taxon>
        <taxon>Neopterygii</taxon>
        <taxon>Teleostei</taxon>
        <taxon>Elopiformes</taxon>
        <taxon>Megalopidae</taxon>
        <taxon>Megalops</taxon>
    </lineage>
</organism>
<evidence type="ECO:0000256" key="2">
    <source>
        <dbReference type="ARBA" id="ARBA00006393"/>
    </source>
</evidence>
<evidence type="ECO:0000256" key="4">
    <source>
        <dbReference type="SAM" id="MobiDB-lite"/>
    </source>
</evidence>
<evidence type="ECO:0008006" key="7">
    <source>
        <dbReference type="Google" id="ProtNLM"/>
    </source>
</evidence>
<evidence type="ECO:0000256" key="1">
    <source>
        <dbReference type="ARBA" id="ARBA00002844"/>
    </source>
</evidence>
<sequence>MMEVEPALSDFSSCDRTGRRNAVPDIKEEGDFSKVPATEGESSAMSCTPEGNEAGSVKAQAGEGSS</sequence>
<evidence type="ECO:0000313" key="5">
    <source>
        <dbReference type="EMBL" id="KAG7478378.1"/>
    </source>
</evidence>
<keyword evidence="3" id="KW-0649">Protein kinase inhibitor</keyword>
<reference evidence="5" key="1">
    <citation type="submission" date="2021-01" db="EMBL/GenBank/DDBJ databases">
        <authorList>
            <person name="Zahm M."/>
            <person name="Roques C."/>
            <person name="Cabau C."/>
            <person name="Klopp C."/>
            <person name="Donnadieu C."/>
            <person name="Jouanno E."/>
            <person name="Lampietro C."/>
            <person name="Louis A."/>
            <person name="Herpin A."/>
            <person name="Echchiki A."/>
            <person name="Berthelot C."/>
            <person name="Parey E."/>
            <person name="Roest-Crollius H."/>
            <person name="Braasch I."/>
            <person name="Postlethwait J."/>
            <person name="Bobe J."/>
            <person name="Montfort J."/>
            <person name="Bouchez O."/>
            <person name="Begum T."/>
            <person name="Mejri S."/>
            <person name="Adams A."/>
            <person name="Chen W.-J."/>
            <person name="Guiguen Y."/>
        </authorList>
    </citation>
    <scope>NUCLEOTIDE SEQUENCE</scope>
    <source>
        <strain evidence="5">YG-15Mar2019-1</strain>
        <tissue evidence="5">Brain</tissue>
    </source>
</reference>
<gene>
    <name evidence="5" type="ORF">MATL_G00079920</name>
</gene>
<name>A0A9D3Q6S6_MEGAT</name>
<dbReference type="InterPro" id="IPR004171">
    <property type="entry name" value="cAMP_dep_PKI"/>
</dbReference>
<dbReference type="PANTHER" id="PTHR15416">
    <property type="entry name" value="CAMP-DEPENDENT PROTEIN KINASE INHIBITOR/PKI"/>
    <property type="match status" value="1"/>
</dbReference>
<comment type="caution">
    <text evidence="5">The sequence shown here is derived from an EMBL/GenBank/DDBJ whole genome shotgun (WGS) entry which is preliminary data.</text>
</comment>
<evidence type="ECO:0000313" key="6">
    <source>
        <dbReference type="Proteomes" id="UP001046870"/>
    </source>
</evidence>